<evidence type="ECO:0000256" key="1">
    <source>
        <dbReference type="SAM" id="MobiDB-lite"/>
    </source>
</evidence>
<feature type="compositionally biased region" description="Basic and acidic residues" evidence="1">
    <location>
        <begin position="87"/>
        <end position="98"/>
    </location>
</feature>
<name>A0AAD9XYA6_COLKA</name>
<feature type="region of interest" description="Disordered" evidence="1">
    <location>
        <begin position="44"/>
        <end position="129"/>
    </location>
</feature>
<reference evidence="2" key="1">
    <citation type="submission" date="2023-02" db="EMBL/GenBank/DDBJ databases">
        <title>Colletotrichum kahawae CIFC_Que2 genome sequencing and assembly.</title>
        <authorList>
            <person name="Baroncelli R."/>
        </authorList>
    </citation>
    <scope>NUCLEOTIDE SEQUENCE</scope>
    <source>
        <strain evidence="2">CIFC_Que2</strain>
    </source>
</reference>
<feature type="region of interest" description="Disordered" evidence="1">
    <location>
        <begin position="1"/>
        <end position="29"/>
    </location>
</feature>
<dbReference type="EMBL" id="VYYT01000665">
    <property type="protein sequence ID" value="KAK2730464.1"/>
    <property type="molecule type" value="Genomic_DNA"/>
</dbReference>
<accession>A0AAD9XYA6</accession>
<comment type="caution">
    <text evidence="2">The sequence shown here is derived from an EMBL/GenBank/DDBJ whole genome shotgun (WGS) entry which is preliminary data.</text>
</comment>
<keyword evidence="3" id="KW-1185">Reference proteome</keyword>
<feature type="compositionally biased region" description="Polar residues" evidence="1">
    <location>
        <begin position="105"/>
        <end position="129"/>
    </location>
</feature>
<evidence type="ECO:0000313" key="2">
    <source>
        <dbReference type="EMBL" id="KAK2730464.1"/>
    </source>
</evidence>
<dbReference type="AlphaFoldDB" id="A0AAD9XYA6"/>
<gene>
    <name evidence="2" type="ORF">CKAH01_02292</name>
</gene>
<protein>
    <submittedName>
        <fullName evidence="2">Uncharacterized protein</fullName>
    </submittedName>
</protein>
<sequence length="129" mass="14434">MDEVEESRQPSLEAHAQYRCGDAPWGRDGSMRLRNRLAARLAQAQRLSRRNLRPSKTPDRIPSTWPDALRYMRLRPPLEIGQGVGRPNDRFKTEEPVERGGSQPGTGASHTYTHHTTPVASPANHSNAS</sequence>
<evidence type="ECO:0000313" key="3">
    <source>
        <dbReference type="Proteomes" id="UP001281614"/>
    </source>
</evidence>
<organism evidence="2 3">
    <name type="scientific">Colletotrichum kahawae</name>
    <name type="common">Coffee berry disease fungus</name>
    <dbReference type="NCBI Taxonomy" id="34407"/>
    <lineage>
        <taxon>Eukaryota</taxon>
        <taxon>Fungi</taxon>
        <taxon>Dikarya</taxon>
        <taxon>Ascomycota</taxon>
        <taxon>Pezizomycotina</taxon>
        <taxon>Sordariomycetes</taxon>
        <taxon>Hypocreomycetidae</taxon>
        <taxon>Glomerellales</taxon>
        <taxon>Glomerellaceae</taxon>
        <taxon>Colletotrichum</taxon>
        <taxon>Colletotrichum gloeosporioides species complex</taxon>
    </lineage>
</organism>
<proteinExistence type="predicted"/>
<dbReference type="Proteomes" id="UP001281614">
    <property type="component" value="Unassembled WGS sequence"/>
</dbReference>